<dbReference type="PANTHER" id="PTHR24273">
    <property type="entry name" value="FI04643P-RELATED"/>
    <property type="match status" value="1"/>
</dbReference>
<dbReference type="InterPro" id="IPR002126">
    <property type="entry name" value="Cadherin-like_dom"/>
</dbReference>
<dbReference type="PROSITE" id="PS51257">
    <property type="entry name" value="PROKAR_LIPOPROTEIN"/>
    <property type="match status" value="1"/>
</dbReference>
<accession>A0AAW6U775</accession>
<dbReference type="Pfam" id="PF16403">
    <property type="entry name" value="Bact_surface_Ig-like"/>
    <property type="match status" value="2"/>
</dbReference>
<keyword evidence="1" id="KW-0732">Signal</keyword>
<name>A0AAW6U775_9MOLU</name>
<keyword evidence="4" id="KW-1185">Reference proteome</keyword>
<dbReference type="RefSeq" id="WP_282839195.1">
    <property type="nucleotide sequence ID" value="NZ_JASCXW010000010.1"/>
</dbReference>
<feature type="domain" description="Cadherin" evidence="2">
    <location>
        <begin position="590"/>
        <end position="685"/>
    </location>
</feature>
<evidence type="ECO:0000259" key="2">
    <source>
        <dbReference type="PROSITE" id="PS50268"/>
    </source>
</evidence>
<gene>
    <name evidence="3" type="ORF">QJ521_04270</name>
</gene>
<organism evidence="3 4">
    <name type="scientific">Peloplasma aerotolerans</name>
    <dbReference type="NCBI Taxonomy" id="3044389"/>
    <lineage>
        <taxon>Bacteria</taxon>
        <taxon>Bacillati</taxon>
        <taxon>Mycoplasmatota</taxon>
        <taxon>Mollicutes</taxon>
        <taxon>Acholeplasmatales</taxon>
        <taxon>Acholeplasmataceae</taxon>
        <taxon>Peloplasma</taxon>
    </lineage>
</organism>
<dbReference type="Gene3D" id="2.60.40.10">
    <property type="entry name" value="Immunoglobulins"/>
    <property type="match status" value="6"/>
</dbReference>
<reference evidence="3" key="1">
    <citation type="submission" date="2023-05" db="EMBL/GenBank/DDBJ databases">
        <title>Mariniplasma microaerophilum sp. nov., a novel anaerobic mollicute isolated from terrestrial mud volcano, Taman Peninsula, Russia.</title>
        <authorList>
            <person name="Khomyakova M.A."/>
            <person name="Merkel A.Y."/>
            <person name="Slobodkin A.I."/>
        </authorList>
    </citation>
    <scope>NUCLEOTIDE SEQUENCE</scope>
    <source>
        <strain evidence="3">M4Ah</strain>
    </source>
</reference>
<feature type="signal peptide" evidence="1">
    <location>
        <begin position="1"/>
        <end position="22"/>
    </location>
</feature>
<dbReference type="InterPro" id="IPR013783">
    <property type="entry name" value="Ig-like_fold"/>
</dbReference>
<dbReference type="PROSITE" id="PS50268">
    <property type="entry name" value="CADHERIN_2"/>
    <property type="match status" value="1"/>
</dbReference>
<feature type="chain" id="PRO_5043801320" evidence="1">
    <location>
        <begin position="23"/>
        <end position="1518"/>
    </location>
</feature>
<dbReference type="GO" id="GO:0007156">
    <property type="term" value="P:homophilic cell adhesion via plasma membrane adhesion molecules"/>
    <property type="evidence" value="ECO:0007669"/>
    <property type="project" value="InterPro"/>
</dbReference>
<dbReference type="InterPro" id="IPR008979">
    <property type="entry name" value="Galactose-bd-like_sf"/>
</dbReference>
<evidence type="ECO:0000313" key="3">
    <source>
        <dbReference type="EMBL" id="MDI6452770.1"/>
    </source>
</evidence>
<dbReference type="EMBL" id="JASCXW010000010">
    <property type="protein sequence ID" value="MDI6452770.1"/>
    <property type="molecule type" value="Genomic_DNA"/>
</dbReference>
<dbReference type="PANTHER" id="PTHR24273:SF32">
    <property type="entry name" value="HYALIN"/>
    <property type="match status" value="1"/>
</dbReference>
<dbReference type="Gene3D" id="2.60.120.260">
    <property type="entry name" value="Galactose-binding domain-like"/>
    <property type="match status" value="4"/>
</dbReference>
<dbReference type="SUPFAM" id="SSF49785">
    <property type="entry name" value="Galactose-binding domain-like"/>
    <property type="match status" value="4"/>
</dbReference>
<dbReference type="GO" id="GO:0016020">
    <property type="term" value="C:membrane"/>
    <property type="evidence" value="ECO:0007669"/>
    <property type="project" value="InterPro"/>
</dbReference>
<evidence type="ECO:0000313" key="4">
    <source>
        <dbReference type="Proteomes" id="UP001431532"/>
    </source>
</evidence>
<protein>
    <submittedName>
        <fullName evidence="3">DUF5011 domain-containing protein</fullName>
    </submittedName>
</protein>
<proteinExistence type="predicted"/>
<dbReference type="InterPro" id="IPR032179">
    <property type="entry name" value="Cry22Aa_Ig-like"/>
</dbReference>
<sequence length="1518" mass="164896">MKQKFKLLLIIFALLLVVVACKPEDPTPSDPTPTDNVPVISGAVDKTIERGSTFVPLQGITASDVEDGDLTGDIVYSGNVNPNVVGVYQATYTVTDSDGNTTSVTITVTVVLVDTEEPLISGAGDITIFVGDMSFNVMNGVTAEDTVDGTLTDEVEYTGVVDVWTPGEYNITYTVSDAAGNQASRVRKVTVSLGYFAFSDDNALMNGEFTVDDSEWDIVGATSSVTDGILSLDITSAATLSQSDLSGGVINLDVANFTLVKLVLTAKANANRDIHASIEQASTTADPISLTTTMAEYVQYFRMTEPLDLATFELDLGSATGVVDIQSIELFFGIPSDDEAPVLNVPQTDVFAPIDNMSALRSLVLRGVTAIDNIDGNITSKLTLDLDGIDITVPGTVEIPIVARDNAGNETVVERTVHLNIPFDTNVIKDPTFDDELDSTQWGLSGGGEQVTMYTSNGSLIVDVVSPGGWDSATSPYLRNVTTNQLLPENYYMFQFDVKAEKARQMRIRSGLELWSDPWIEDFQDGAVKNLQYQITTEWTTIYYVFYIDQALSAAGSNVVKFEIKLGTITWGSEESNNKISIDNAQFYLLTMEDDDPVISPVADKQLTFAVGDTAPDWTEYVTIFDTEDGSIPVTAAMVDDSDVDMDAVGTYDVVFTVTDSGGNTVSYTIQINVLAEADVTPPVLTINDALETTFDQFADITVDLKAYITAVDDIDGEIIITSAMIENDGFNINIAGTYQVVYTVQDSSGNIATETIEFTVVDKEGPVISGAADKTITIGEMFNPLDGVTVTDNVDGAIVLELSNVAGYELFVDESFVANAVGEFEVTYLVADALGNETELVITITVLQIEFDETLETDLLALQIPVQNDGGTIESVGVYNPDGSLTVTYNGVKGWYGSYSKITYSGVTLLEDRMYKLVIEAEAESARDVLVRFVGENGTAVQAFTGRLVVPIGETSAIYELIFSLDQTGPYNVQLQFGWEGNLNNASDANVMTFTQFKLVPEKVIEYDMDNAADLLALENAVGNDGGNIESVGEYNVDGSLTVTYNGVQGWYASYSKITYYQSLTEGLHYKLILEGKAETARDMLIRFVDGSGVAVPEFDGRLVVSLGTDFNLLEVTFVAPSTDTYNIQLQFGWEGFLTNASDANVMTFTQFLLVPEKTDVVPIESYYMLDDFEGYADQAALELVYTHRVPNAGANHNDEHVLLSPTSGAYGTQGVAFTYGAHSVTGWDLLRTKSNIDNTGLTNDHLYFAFWFKGDGVVTNIYVWLYWSGSQNSKLVNVSDVPAEGGYVYIALSEWGKTATDITQYAFGYDNPSTTGTVYIDQIMFITGPGAFELLEPISEPEALVFVIDDFEGYADQTAMNAIYTHRVPSAGANHDDEHILLGDFGSEGSKGVKFTAGDHGVTGWDIFRTENGFDNTGLTDDYEYFAFWFKGDGIVTSIYVWLYWSGSQDSKTIDVSGVPVDGGYVYIALSNWSKTATQITNFGVAFNYATVPASPTVVYIDDFMFIENPSVFDVE</sequence>
<comment type="caution">
    <text evidence="3">The sequence shown here is derived from an EMBL/GenBank/DDBJ whole genome shotgun (WGS) entry which is preliminary data.</text>
</comment>
<evidence type="ECO:0000256" key="1">
    <source>
        <dbReference type="SAM" id="SignalP"/>
    </source>
</evidence>
<dbReference type="Proteomes" id="UP001431532">
    <property type="component" value="Unassembled WGS sequence"/>
</dbReference>
<dbReference type="GO" id="GO:0005509">
    <property type="term" value="F:calcium ion binding"/>
    <property type="evidence" value="ECO:0007669"/>
    <property type="project" value="InterPro"/>
</dbReference>